<name>A0ABP9BKL8_9MICC</name>
<evidence type="ECO:0000256" key="9">
    <source>
        <dbReference type="ARBA" id="ARBA00049563"/>
    </source>
</evidence>
<evidence type="ECO:0000256" key="3">
    <source>
        <dbReference type="ARBA" id="ARBA00005842"/>
    </source>
</evidence>
<comment type="caution">
    <text evidence="10">Lacks conserved residue(s) required for the propagation of feature annotation.</text>
</comment>
<feature type="region of interest" description="Interaction with substrate tRNA" evidence="10">
    <location>
        <begin position="52"/>
        <end position="55"/>
    </location>
</feature>
<evidence type="ECO:0000256" key="5">
    <source>
        <dbReference type="ARBA" id="ARBA00022694"/>
    </source>
</evidence>
<dbReference type="HAMAP" id="MF_00185">
    <property type="entry name" value="IPP_trans"/>
    <property type="match status" value="1"/>
</dbReference>
<evidence type="ECO:0000256" key="4">
    <source>
        <dbReference type="ARBA" id="ARBA00022679"/>
    </source>
</evidence>
<gene>
    <name evidence="10 14" type="primary">miaA</name>
    <name evidence="14" type="ORF">GCM10023352_13310</name>
</gene>
<dbReference type="Gene3D" id="1.10.20.140">
    <property type="match status" value="1"/>
</dbReference>
<keyword evidence="15" id="KW-1185">Reference proteome</keyword>
<accession>A0ABP9BKL8</accession>
<evidence type="ECO:0000256" key="8">
    <source>
        <dbReference type="ARBA" id="ARBA00022842"/>
    </source>
</evidence>
<evidence type="ECO:0000256" key="2">
    <source>
        <dbReference type="ARBA" id="ARBA00003213"/>
    </source>
</evidence>
<dbReference type="InterPro" id="IPR018022">
    <property type="entry name" value="IPT"/>
</dbReference>
<feature type="site" description="Interaction with substrate tRNA" evidence="10">
    <location>
        <position position="118"/>
    </location>
</feature>
<dbReference type="NCBIfam" id="TIGR00174">
    <property type="entry name" value="miaA"/>
    <property type="match status" value="1"/>
</dbReference>
<evidence type="ECO:0000256" key="1">
    <source>
        <dbReference type="ARBA" id="ARBA00001946"/>
    </source>
</evidence>
<comment type="subunit">
    <text evidence="10">Monomer.</text>
</comment>
<comment type="caution">
    <text evidence="14">The sequence shown here is derived from an EMBL/GenBank/DDBJ whole genome shotgun (WGS) entry which is preliminary data.</text>
</comment>
<evidence type="ECO:0000256" key="11">
    <source>
        <dbReference type="RuleBase" id="RU003783"/>
    </source>
</evidence>
<dbReference type="Gene3D" id="3.40.50.300">
    <property type="entry name" value="P-loop containing nucleotide triphosphate hydrolases"/>
    <property type="match status" value="1"/>
</dbReference>
<keyword evidence="8 10" id="KW-0460">Magnesium</keyword>
<sequence>MTSSADGTAELEHPTVASALPVIAIVGPTGSGKSDLAIDLALTLGGECINADSMQFYRGMDIGTAKITAEEMREVPHHMLDILDVTEEASVAVFQQQVRQRIAEIQGRGRYPIVVGGSGLYVRAALDVLEFPDTDPAVRAALEDELKAKGPGVLHARLLQVDPESAARVKDDRRLVRALEVYQVTGRPFSSFMPTRQYVQPSLQIGLNGDRAQLHERLHERVVLMEKAGLLAEVETLEARGLRQSKTASRAIGYREFLRLLDAERGQLPQGEKYTVEKAIDDTVTATRQFARRQITWFSADPRVTWLDWSDAENADRAIEAIRQFEATSPAQSN</sequence>
<dbReference type="EMBL" id="BAABKP010000002">
    <property type="protein sequence ID" value="GAA4795423.1"/>
    <property type="molecule type" value="Genomic_DNA"/>
</dbReference>
<dbReference type="InterPro" id="IPR027417">
    <property type="entry name" value="P-loop_NTPase"/>
</dbReference>
<evidence type="ECO:0000256" key="10">
    <source>
        <dbReference type="HAMAP-Rule" id="MF_00185"/>
    </source>
</evidence>
<comment type="cofactor">
    <cofactor evidence="1 10">
        <name>Mg(2+)</name>
        <dbReference type="ChEBI" id="CHEBI:18420"/>
    </cofactor>
</comment>
<comment type="function">
    <text evidence="2 10 12">Catalyzes the transfer of a dimethylallyl group onto the adenine at position 37 in tRNAs that read codons beginning with uridine, leading to the formation of N6-(dimethylallyl)adenosine (i(6)A).</text>
</comment>
<organism evidence="14 15">
    <name type="scientific">Rothia endophytica</name>
    <dbReference type="NCBI Taxonomy" id="1324766"/>
    <lineage>
        <taxon>Bacteria</taxon>
        <taxon>Bacillati</taxon>
        <taxon>Actinomycetota</taxon>
        <taxon>Actinomycetes</taxon>
        <taxon>Micrococcales</taxon>
        <taxon>Micrococcaceae</taxon>
        <taxon>Rothia</taxon>
    </lineage>
</organism>
<comment type="similarity">
    <text evidence="3 10 13">Belongs to the IPP transferase family.</text>
</comment>
<dbReference type="EC" id="2.5.1.75" evidence="10"/>
<evidence type="ECO:0000256" key="7">
    <source>
        <dbReference type="ARBA" id="ARBA00022840"/>
    </source>
</evidence>
<dbReference type="Proteomes" id="UP001500187">
    <property type="component" value="Unassembled WGS sequence"/>
</dbReference>
<keyword evidence="4 10" id="KW-0808">Transferase</keyword>
<evidence type="ECO:0000256" key="12">
    <source>
        <dbReference type="RuleBase" id="RU003784"/>
    </source>
</evidence>
<dbReference type="RefSeq" id="WP_345445884.1">
    <property type="nucleotide sequence ID" value="NZ_BAABKP010000002.1"/>
</dbReference>
<reference evidence="15" key="1">
    <citation type="journal article" date="2019" name="Int. J. Syst. Evol. Microbiol.">
        <title>The Global Catalogue of Microorganisms (GCM) 10K type strain sequencing project: providing services to taxonomists for standard genome sequencing and annotation.</title>
        <authorList>
            <consortium name="The Broad Institute Genomics Platform"/>
            <consortium name="The Broad Institute Genome Sequencing Center for Infectious Disease"/>
            <person name="Wu L."/>
            <person name="Ma J."/>
        </authorList>
    </citation>
    <scope>NUCLEOTIDE SEQUENCE [LARGE SCALE GENOMIC DNA]</scope>
    <source>
        <strain evidence="15">JCM 18541</strain>
    </source>
</reference>
<proteinExistence type="inferred from homology"/>
<evidence type="ECO:0000313" key="14">
    <source>
        <dbReference type="EMBL" id="GAA4795423.1"/>
    </source>
</evidence>
<protein>
    <recommendedName>
        <fullName evidence="10">tRNA dimethylallyltransferase</fullName>
        <ecNumber evidence="10">2.5.1.75</ecNumber>
    </recommendedName>
    <alternativeName>
        <fullName evidence="10">Dimethylallyl diphosphate:tRNA dimethylallyltransferase</fullName>
        <shortName evidence="10">DMAPP:tRNA dimethylallyltransferase</shortName>
        <shortName evidence="10">DMATase</shortName>
    </alternativeName>
    <alternativeName>
        <fullName evidence="10">Isopentenyl-diphosphate:tRNA isopentenyltransferase</fullName>
        <shortName evidence="10">IPP transferase</shortName>
        <shortName evidence="10">IPPT</shortName>
        <shortName evidence="10">IPTase</shortName>
    </alternativeName>
</protein>
<dbReference type="PANTHER" id="PTHR11088">
    <property type="entry name" value="TRNA DIMETHYLALLYLTRANSFERASE"/>
    <property type="match status" value="1"/>
</dbReference>
<feature type="site" description="Interaction with substrate tRNA" evidence="10">
    <location>
        <position position="139"/>
    </location>
</feature>
<keyword evidence="6 10" id="KW-0547">Nucleotide-binding</keyword>
<feature type="binding site" evidence="10">
    <location>
        <begin position="27"/>
        <end position="34"/>
    </location>
    <ligand>
        <name>ATP</name>
        <dbReference type="ChEBI" id="CHEBI:30616"/>
    </ligand>
</feature>
<dbReference type="Pfam" id="PF01715">
    <property type="entry name" value="IPPT"/>
    <property type="match status" value="1"/>
</dbReference>
<dbReference type="SUPFAM" id="SSF52540">
    <property type="entry name" value="P-loop containing nucleoside triphosphate hydrolases"/>
    <property type="match status" value="1"/>
</dbReference>
<comment type="catalytic activity">
    <reaction evidence="9 10 11">
        <text>adenosine(37) in tRNA + dimethylallyl diphosphate = N(6)-dimethylallyladenosine(37) in tRNA + diphosphate</text>
        <dbReference type="Rhea" id="RHEA:26482"/>
        <dbReference type="Rhea" id="RHEA-COMP:10162"/>
        <dbReference type="Rhea" id="RHEA-COMP:10375"/>
        <dbReference type="ChEBI" id="CHEBI:33019"/>
        <dbReference type="ChEBI" id="CHEBI:57623"/>
        <dbReference type="ChEBI" id="CHEBI:74411"/>
        <dbReference type="ChEBI" id="CHEBI:74415"/>
        <dbReference type="EC" id="2.5.1.75"/>
    </reaction>
</comment>
<evidence type="ECO:0000256" key="6">
    <source>
        <dbReference type="ARBA" id="ARBA00022741"/>
    </source>
</evidence>
<evidence type="ECO:0000313" key="15">
    <source>
        <dbReference type="Proteomes" id="UP001500187"/>
    </source>
</evidence>
<feature type="binding site" evidence="10">
    <location>
        <begin position="29"/>
        <end position="34"/>
    </location>
    <ligand>
        <name>substrate</name>
    </ligand>
</feature>
<dbReference type="PANTHER" id="PTHR11088:SF60">
    <property type="entry name" value="TRNA DIMETHYLALLYLTRANSFERASE"/>
    <property type="match status" value="1"/>
</dbReference>
<keyword evidence="7 10" id="KW-0067">ATP-binding</keyword>
<evidence type="ECO:0000256" key="13">
    <source>
        <dbReference type="RuleBase" id="RU003785"/>
    </source>
</evidence>
<dbReference type="InterPro" id="IPR039657">
    <property type="entry name" value="Dimethylallyltransferase"/>
</dbReference>
<keyword evidence="5 10" id="KW-0819">tRNA processing</keyword>